<keyword evidence="1" id="KW-0812">Transmembrane</keyword>
<feature type="transmembrane region" description="Helical" evidence="1">
    <location>
        <begin position="114"/>
        <end position="132"/>
    </location>
</feature>
<dbReference type="Pfam" id="PF15461">
    <property type="entry name" value="BCD"/>
    <property type="match status" value="1"/>
</dbReference>
<name>A0A4R5AWA2_9FLAO</name>
<dbReference type="HAMAP" id="MF_02093">
    <property type="entry name" value="Beta_carotene_diox"/>
    <property type="match status" value="1"/>
</dbReference>
<accession>A0A4R5AWA2</accession>
<keyword evidence="1" id="KW-0560">Oxidoreductase</keyword>
<keyword evidence="1" id="KW-1003">Cell membrane</keyword>
<organism evidence="2 3">
    <name type="scientific">Flavobacterium caseinilyticum</name>
    <dbReference type="NCBI Taxonomy" id="2541732"/>
    <lineage>
        <taxon>Bacteria</taxon>
        <taxon>Pseudomonadati</taxon>
        <taxon>Bacteroidota</taxon>
        <taxon>Flavobacteriia</taxon>
        <taxon>Flavobacteriales</taxon>
        <taxon>Flavobacteriaceae</taxon>
        <taxon>Flavobacterium</taxon>
    </lineage>
</organism>
<protein>
    <recommendedName>
        <fullName evidence="1">Probable beta-carotene 15,15'-dioxygenase</fullName>
        <ecNumber evidence="1">1.13.11.63</ecNumber>
    </recommendedName>
</protein>
<dbReference type="GO" id="GO:0003834">
    <property type="term" value="F:beta-carotene 15,15'-dioxygenase activity"/>
    <property type="evidence" value="ECO:0007669"/>
    <property type="project" value="UniProtKB-EC"/>
</dbReference>
<evidence type="ECO:0000256" key="1">
    <source>
        <dbReference type="HAMAP-Rule" id="MF_02093"/>
    </source>
</evidence>
<dbReference type="OrthoDB" id="945227at2"/>
<keyword evidence="1" id="KW-0479">Metal-binding</keyword>
<dbReference type="NCBIfam" id="TIGR03753">
    <property type="entry name" value="blh_monoox"/>
    <property type="match status" value="1"/>
</dbReference>
<evidence type="ECO:0000313" key="2">
    <source>
        <dbReference type="EMBL" id="TDD77351.1"/>
    </source>
</evidence>
<comment type="caution">
    <text evidence="1">Lacks conserved residue(s) required for the propagation of feature annotation.</text>
</comment>
<feature type="transmembrane region" description="Helical" evidence="1">
    <location>
        <begin position="65"/>
        <end position="94"/>
    </location>
</feature>
<keyword evidence="1" id="KW-0408">Iron</keyword>
<dbReference type="AlphaFoldDB" id="A0A4R5AWA2"/>
<sequence length="299" mass="34701">MRNYSKIAIISSFFGLWMDSFLTEELQIILGFLLIFTFGILHGANDLLLIENIKTTQQSNSGLKVLGYYVLVVLTGILLFYTIPQIALLLFIIVSAYHFGEQQWQNIQHDFPKWLLALLQFFYGLVILLLLFNFHSDEVQNIILNIANISIPLAYFSLLLQASSVTFISLSAYLFWKSEIIRNKLLLEFFYLVLFAILFKSSSLIWGFAIYFILWHSIPSIIDQIKFLNGSFSMKYFIEYCRAAAVYWFISIVGIIFIYYLCRGERLFNALFFSFLAAITFPHAAVITEMFRGKKQTNK</sequence>
<keyword evidence="1" id="KW-0223">Dioxygenase</keyword>
<dbReference type="Proteomes" id="UP000295278">
    <property type="component" value="Unassembled WGS sequence"/>
</dbReference>
<dbReference type="GO" id="GO:0010436">
    <property type="term" value="F:carotenoid dioxygenase activity"/>
    <property type="evidence" value="ECO:0007669"/>
    <property type="project" value="UniProtKB-UniRule"/>
</dbReference>
<keyword evidence="1" id="KW-0472">Membrane</keyword>
<gene>
    <name evidence="2" type="ORF">E0F89_07125</name>
</gene>
<evidence type="ECO:0000313" key="3">
    <source>
        <dbReference type="Proteomes" id="UP000295278"/>
    </source>
</evidence>
<comment type="catalytic activity">
    <reaction evidence="1">
        <text>all-trans-beta-carotene + O2 = 2 all-trans-retinal</text>
        <dbReference type="Rhea" id="RHEA:32887"/>
        <dbReference type="ChEBI" id="CHEBI:15379"/>
        <dbReference type="ChEBI" id="CHEBI:17579"/>
        <dbReference type="ChEBI" id="CHEBI:17898"/>
        <dbReference type="EC" id="1.13.11.63"/>
    </reaction>
</comment>
<feature type="transmembrane region" description="Helical" evidence="1">
    <location>
        <begin position="26"/>
        <end position="44"/>
    </location>
</feature>
<dbReference type="EC" id="1.13.11.63" evidence="1"/>
<proteinExistence type="inferred from homology"/>
<comment type="subcellular location">
    <subcellularLocation>
        <location evidence="1">Cell membrane</location>
        <topology evidence="1">Multi-pass membrane protein</topology>
    </subcellularLocation>
</comment>
<dbReference type="GO" id="GO:0016121">
    <property type="term" value="P:carotene catabolic process"/>
    <property type="evidence" value="ECO:0007669"/>
    <property type="project" value="UniProtKB-UniRule"/>
</dbReference>
<keyword evidence="3" id="KW-1185">Reference proteome</keyword>
<feature type="transmembrane region" description="Helical" evidence="1">
    <location>
        <begin position="188"/>
        <end position="215"/>
    </location>
</feature>
<comment type="function">
    <text evidence="1">Catalyzes the cleavage of beta-carotene at its central double bond (15,15') to yield two molecules of all-trans-retinal.</text>
</comment>
<keyword evidence="1" id="KW-1133">Transmembrane helix</keyword>
<feature type="transmembrane region" description="Helical" evidence="1">
    <location>
        <begin position="267"/>
        <end position="291"/>
    </location>
</feature>
<dbReference type="RefSeq" id="WP_131909118.1">
    <property type="nucleotide sequence ID" value="NZ_SMFM01000002.1"/>
</dbReference>
<dbReference type="EMBL" id="SMFM01000002">
    <property type="protein sequence ID" value="TDD77351.1"/>
    <property type="molecule type" value="Genomic_DNA"/>
</dbReference>
<comment type="caution">
    <text evidence="2">The sequence shown here is derived from an EMBL/GenBank/DDBJ whole genome shotgun (WGS) entry which is preliminary data.</text>
</comment>
<reference evidence="2 3" key="1">
    <citation type="submission" date="2019-03" db="EMBL/GenBank/DDBJ databases">
        <title>Flavobacterium AT-3-2 sp. nov., isolated from arctic soil.</title>
        <authorList>
            <person name="Chaudhary D.K."/>
        </authorList>
    </citation>
    <scope>NUCLEOTIDE SEQUENCE [LARGE SCALE GENOMIC DNA]</scope>
    <source>
        <strain evidence="2 3">AT-3-2</strain>
    </source>
</reference>
<dbReference type="GO" id="GO:0005886">
    <property type="term" value="C:plasma membrane"/>
    <property type="evidence" value="ECO:0007669"/>
    <property type="project" value="UniProtKB-SubCell"/>
</dbReference>
<comment type="similarity">
    <text evidence="1">Belongs to the Brp/Blh beta-carotene diooxygenase family.</text>
</comment>
<comment type="cofactor">
    <cofactor evidence="1">
        <name>Fe(2+)</name>
        <dbReference type="ChEBI" id="CHEBI:29033"/>
    </cofactor>
</comment>
<dbReference type="InterPro" id="IPR022270">
    <property type="entry name" value="Blh_diox"/>
</dbReference>
<feature type="transmembrane region" description="Helical" evidence="1">
    <location>
        <begin position="236"/>
        <end position="261"/>
    </location>
</feature>
<dbReference type="GO" id="GO:0005506">
    <property type="term" value="F:iron ion binding"/>
    <property type="evidence" value="ECO:0007669"/>
    <property type="project" value="UniProtKB-UniRule"/>
</dbReference>
<feature type="transmembrane region" description="Helical" evidence="1">
    <location>
        <begin position="153"/>
        <end position="176"/>
    </location>
</feature>